<dbReference type="Proteomes" id="UP000703661">
    <property type="component" value="Unassembled WGS sequence"/>
</dbReference>
<evidence type="ECO:0000259" key="1">
    <source>
        <dbReference type="Pfam" id="PF00646"/>
    </source>
</evidence>
<name>A0A9P6SXJ1_9FUNG</name>
<dbReference type="InterPro" id="IPR036047">
    <property type="entry name" value="F-box-like_dom_sf"/>
</dbReference>
<dbReference type="EMBL" id="JAAAID010001472">
    <property type="protein sequence ID" value="KAG0009879.1"/>
    <property type="molecule type" value="Genomic_DNA"/>
</dbReference>
<accession>A0A9P6SXJ1</accession>
<dbReference type="Pfam" id="PF00646">
    <property type="entry name" value="F-box"/>
    <property type="match status" value="1"/>
</dbReference>
<dbReference type="AlphaFoldDB" id="A0A9P6SXJ1"/>
<feature type="domain" description="F-box" evidence="1">
    <location>
        <begin position="16"/>
        <end position="40"/>
    </location>
</feature>
<dbReference type="InterPro" id="IPR032675">
    <property type="entry name" value="LRR_dom_sf"/>
</dbReference>
<protein>
    <recommendedName>
        <fullName evidence="1">F-box domain-containing protein</fullName>
    </recommendedName>
</protein>
<evidence type="ECO:0000313" key="3">
    <source>
        <dbReference type="Proteomes" id="UP000703661"/>
    </source>
</evidence>
<proteinExistence type="predicted"/>
<dbReference type="InterPro" id="IPR001810">
    <property type="entry name" value="F-box_dom"/>
</dbReference>
<dbReference type="SUPFAM" id="SSF52047">
    <property type="entry name" value="RNI-like"/>
    <property type="match status" value="1"/>
</dbReference>
<dbReference type="OrthoDB" id="2401745at2759"/>
<dbReference type="SUPFAM" id="SSF81383">
    <property type="entry name" value="F-box domain"/>
    <property type="match status" value="1"/>
</dbReference>
<organism evidence="2 3">
    <name type="scientific">Entomortierella chlamydospora</name>
    <dbReference type="NCBI Taxonomy" id="101097"/>
    <lineage>
        <taxon>Eukaryota</taxon>
        <taxon>Fungi</taxon>
        <taxon>Fungi incertae sedis</taxon>
        <taxon>Mucoromycota</taxon>
        <taxon>Mortierellomycotina</taxon>
        <taxon>Mortierellomycetes</taxon>
        <taxon>Mortierellales</taxon>
        <taxon>Mortierellaceae</taxon>
        <taxon>Entomortierella</taxon>
    </lineage>
</organism>
<comment type="caution">
    <text evidence="2">The sequence shown here is derived from an EMBL/GenBank/DDBJ whole genome shotgun (WGS) entry which is preliminary data.</text>
</comment>
<evidence type="ECO:0000313" key="2">
    <source>
        <dbReference type="EMBL" id="KAG0009879.1"/>
    </source>
</evidence>
<gene>
    <name evidence="2" type="ORF">BGZ80_001976</name>
</gene>
<sequence length="525" mass="59367">MLHPLELPEIRHIIGAYLGSKDLINCACVSKEWNSTFSNLIWNHLTLKAAPPTLTVAQIQAHSNDIRYLTLETPLPDEYYFLENLHQLHSLHVEYKAYPRPGPILPHLADLIENHSPSLRDLEIHGGSNYLSPPAFKAVGMCQRLKSLSLNHVDVSQEEFAALLDACANIGQGMDDEGADATSNGRANGLTTLCLKSFNARNCESALFSMRDPLSYLKHLYIKTIFGLAPGAQLRLLLLCPNIRSLYWRRYKSGDNFLMDAWASYAESGIWPLLTSLDVSGEEFHDNGLFRFIKSRLLPLEKFLVRRTGFGPMAYNFIISTERHYNHIQELDIYECVNVTSHMIQKVMTTMHALRYFSAGHLRATDILDTFSLDPNGNDHGQEWICKDIRTLGLCIDMGQEFDSSSPEYAERQRHVYRRLSELKFLEVLDVGKGLGGCNSNGYDKSARGLDFRLSAGLGLLASLDRIRKLFFAPQPSMALKDVEWMISTWKSLKVVSPCLSNDQNISKTLKRRLAEHSISLQYPT</sequence>
<keyword evidence="3" id="KW-1185">Reference proteome</keyword>
<reference evidence="2" key="1">
    <citation type="journal article" date="2020" name="Fungal Divers.">
        <title>Resolving the Mortierellaceae phylogeny through synthesis of multi-gene phylogenetics and phylogenomics.</title>
        <authorList>
            <person name="Vandepol N."/>
            <person name="Liber J."/>
            <person name="Desiro A."/>
            <person name="Na H."/>
            <person name="Kennedy M."/>
            <person name="Barry K."/>
            <person name="Grigoriev I.V."/>
            <person name="Miller A.N."/>
            <person name="O'Donnell K."/>
            <person name="Stajich J.E."/>
            <person name="Bonito G."/>
        </authorList>
    </citation>
    <scope>NUCLEOTIDE SEQUENCE</scope>
    <source>
        <strain evidence="2">NRRL 2769</strain>
    </source>
</reference>
<dbReference type="Gene3D" id="3.80.10.10">
    <property type="entry name" value="Ribonuclease Inhibitor"/>
    <property type="match status" value="2"/>
</dbReference>